<organism evidence="2 3">
    <name type="scientific">Dactylellina haptotyla (strain CBS 200.50)</name>
    <name type="common">Nematode-trapping fungus</name>
    <name type="synonym">Monacrosporium haptotylum</name>
    <dbReference type="NCBI Taxonomy" id="1284197"/>
    <lineage>
        <taxon>Eukaryota</taxon>
        <taxon>Fungi</taxon>
        <taxon>Dikarya</taxon>
        <taxon>Ascomycota</taxon>
        <taxon>Pezizomycotina</taxon>
        <taxon>Orbiliomycetes</taxon>
        <taxon>Orbiliales</taxon>
        <taxon>Orbiliaceae</taxon>
        <taxon>Dactylellina</taxon>
    </lineage>
</organism>
<dbReference type="Proteomes" id="UP000015100">
    <property type="component" value="Unassembled WGS sequence"/>
</dbReference>
<dbReference type="SUPFAM" id="SSF48452">
    <property type="entry name" value="TPR-like"/>
    <property type="match status" value="1"/>
</dbReference>
<feature type="region of interest" description="Disordered" evidence="1">
    <location>
        <begin position="1"/>
        <end position="22"/>
    </location>
</feature>
<gene>
    <name evidence="2" type="ORF">H072_2076</name>
</gene>
<dbReference type="EMBL" id="AQGS01000063">
    <property type="protein sequence ID" value="EPS43902.1"/>
    <property type="molecule type" value="Genomic_DNA"/>
</dbReference>
<dbReference type="HOGENOM" id="CLU_026017_0_0_1"/>
<dbReference type="OrthoDB" id="5328412at2759"/>
<dbReference type="InterPro" id="IPR011990">
    <property type="entry name" value="TPR-like_helical_dom_sf"/>
</dbReference>
<dbReference type="Gene3D" id="1.25.40.10">
    <property type="entry name" value="Tetratricopeptide repeat domain"/>
    <property type="match status" value="1"/>
</dbReference>
<accession>S8C8D8</accession>
<evidence type="ECO:0000313" key="3">
    <source>
        <dbReference type="Proteomes" id="UP000015100"/>
    </source>
</evidence>
<protein>
    <submittedName>
        <fullName evidence="2">Uncharacterized protein</fullName>
    </submittedName>
</protein>
<dbReference type="eggNOG" id="ENOG502RZIA">
    <property type="taxonomic scope" value="Eukaryota"/>
</dbReference>
<feature type="compositionally biased region" description="Polar residues" evidence="1">
    <location>
        <begin position="185"/>
        <end position="196"/>
    </location>
</feature>
<feature type="compositionally biased region" description="Basic residues" evidence="1">
    <location>
        <begin position="1"/>
        <end position="16"/>
    </location>
</feature>
<keyword evidence="3" id="KW-1185">Reference proteome</keyword>
<dbReference type="AlphaFoldDB" id="S8C8D8"/>
<name>S8C8D8_DACHA</name>
<reference evidence="2 3" key="1">
    <citation type="journal article" date="2013" name="PLoS Genet.">
        <title>Genomic mechanisms accounting for the adaptation to parasitism in nematode-trapping fungi.</title>
        <authorList>
            <person name="Meerupati T."/>
            <person name="Andersson K.M."/>
            <person name="Friman E."/>
            <person name="Kumar D."/>
            <person name="Tunlid A."/>
            <person name="Ahren D."/>
        </authorList>
    </citation>
    <scope>NUCLEOTIDE SEQUENCE [LARGE SCALE GENOMIC DNA]</scope>
    <source>
        <strain evidence="2 3">CBS 200.50</strain>
    </source>
</reference>
<evidence type="ECO:0000313" key="2">
    <source>
        <dbReference type="EMBL" id="EPS43902.1"/>
    </source>
</evidence>
<dbReference type="OMA" id="MRFFMRA"/>
<reference evidence="3" key="2">
    <citation type="submission" date="2013-04" db="EMBL/GenBank/DDBJ databases">
        <title>Genomic mechanisms accounting for the adaptation to parasitism in nematode-trapping fungi.</title>
        <authorList>
            <person name="Ahren D.G."/>
        </authorList>
    </citation>
    <scope>NUCLEOTIDE SEQUENCE [LARGE SCALE GENOMIC DNA]</scope>
    <source>
        <strain evidence="3">CBS 200.50</strain>
    </source>
</reference>
<feature type="region of interest" description="Disordered" evidence="1">
    <location>
        <begin position="185"/>
        <end position="241"/>
    </location>
</feature>
<evidence type="ECO:0000256" key="1">
    <source>
        <dbReference type="SAM" id="MobiDB-lite"/>
    </source>
</evidence>
<proteinExistence type="predicted"/>
<comment type="caution">
    <text evidence="2">The sequence shown here is derived from an EMBL/GenBank/DDBJ whole genome shotgun (WGS) entry which is preliminary data.</text>
</comment>
<sequence>MPKRPHPPPTRRKKTPKTPETADEYLAAAVDLEESGERWRSGDVAKSGRFFLQAISAYEATLARYPDNFDARYNRARLLYTLTQLPLPPTFFPAQSTAESRLFAAVEAHKECNDLEKDSSDVLFNYGQILSSLGEFYSNKSYDTDEAETPAQEISRLSQAKEAFETAWGALSQCLTVQEAEYKSTQEQSQSFNGAPTSPLEDYDPADPKDGSVKLPRADSSGSFNSRRDSTTSSHSSSSGNNVQWAAIVEPTTKSTLLDTALAMLEVQTNILNLATPATSATLFSAEYADQLTSHARITVENYIIPIAGSLHQDSSVEPDEIAEREPEAILARANFLTALAEVQFYLGTITIDTWEAEVKTAFEEFTLYKDDSTGTVRSIDLTRQSWMALCDRSTAYTTLATTIGVVDPAKAWKLASLASQDLAAATKIVPDKGRAEVYLARGNLELLRSRVPVEAAEKAKGLLRKNAGVYYRGVAAAASGRAGFIGAAEGGKVKEVVEEAKVKEMLVRFEDGDAEGMKELVRGGIEMATVWRVVRAAAEDGVFGGDVVEAVRGLFR</sequence>